<dbReference type="Proteomes" id="UP000823388">
    <property type="component" value="Chromosome 9N"/>
</dbReference>
<evidence type="ECO:0000256" key="1">
    <source>
        <dbReference type="ARBA" id="ARBA00022842"/>
    </source>
</evidence>
<dbReference type="Pfam" id="PF13246">
    <property type="entry name" value="Cation_ATPase"/>
    <property type="match status" value="1"/>
</dbReference>
<feature type="region of interest" description="Disordered" evidence="2">
    <location>
        <begin position="223"/>
        <end position="248"/>
    </location>
</feature>
<evidence type="ECO:0000313" key="3">
    <source>
        <dbReference type="EMBL" id="KAG2538448.1"/>
    </source>
</evidence>
<name>A0A8T0MP29_PANVG</name>
<reference evidence="3" key="1">
    <citation type="submission" date="2020-05" db="EMBL/GenBank/DDBJ databases">
        <title>WGS assembly of Panicum virgatum.</title>
        <authorList>
            <person name="Lovell J.T."/>
            <person name="Jenkins J."/>
            <person name="Shu S."/>
            <person name="Juenger T.E."/>
            <person name="Schmutz J."/>
        </authorList>
    </citation>
    <scope>NUCLEOTIDE SEQUENCE</scope>
    <source>
        <strain evidence="3">AP13</strain>
    </source>
</reference>
<accession>A0A8T0MP29</accession>
<dbReference type="AlphaFoldDB" id="A0A8T0MP29"/>
<sequence length="248" mass="27030">MGSVTAIYTDKTGTFTPNQMKVTEFWVGSDPPKQMEVTIAVASLLRQGAGLNTTGSVYPTEKALLSWVVADLGMDADALKRSCKVLHVEAFNSDKKRSGVMIRDNVTGKVTAHWKGAAEMVLASCPAWPSGIYKVMSHEQLTPTSMPISRMRPCLMHSNSAPSIAHQHQPDLSREPSTIVQSMPPTNKKPHRSVLSAPDDMLHTGFHILYLWGMHERERVREAGRPAAGRPGEPVAPLLGDRPPGTCV</sequence>
<protein>
    <submittedName>
        <fullName evidence="3">Uncharacterized protein</fullName>
    </submittedName>
</protein>
<dbReference type="PANTHER" id="PTHR24093">
    <property type="entry name" value="CATION TRANSPORTING ATPASE"/>
    <property type="match status" value="1"/>
</dbReference>
<dbReference type="EMBL" id="CM029054">
    <property type="protein sequence ID" value="KAG2538448.1"/>
    <property type="molecule type" value="Genomic_DNA"/>
</dbReference>
<dbReference type="Gene3D" id="3.40.1110.10">
    <property type="entry name" value="Calcium-transporting ATPase, cytoplasmic domain N"/>
    <property type="match status" value="1"/>
</dbReference>
<gene>
    <name evidence="3" type="ORF">PVAP13_9NG381100</name>
</gene>
<dbReference type="PANTHER" id="PTHR24093:SF434">
    <property type="entry name" value="CALCIUM-TRANSPORTING ATPASE 13, PLASMA MEMBRANE-TYPE-RELATED"/>
    <property type="match status" value="1"/>
</dbReference>
<keyword evidence="4" id="KW-1185">Reference proteome</keyword>
<dbReference type="SUPFAM" id="SSF81660">
    <property type="entry name" value="Metal cation-transporting ATPase, ATP-binding domain N"/>
    <property type="match status" value="1"/>
</dbReference>
<comment type="caution">
    <text evidence="3">The sequence shown here is derived from an EMBL/GenBank/DDBJ whole genome shotgun (WGS) entry which is preliminary data.</text>
</comment>
<dbReference type="InterPro" id="IPR023299">
    <property type="entry name" value="ATPase_P-typ_cyto_dom_N"/>
</dbReference>
<dbReference type="GO" id="GO:0005886">
    <property type="term" value="C:plasma membrane"/>
    <property type="evidence" value="ECO:0007669"/>
    <property type="project" value="TreeGrafter"/>
</dbReference>
<keyword evidence="1" id="KW-0460">Magnesium</keyword>
<proteinExistence type="predicted"/>
<evidence type="ECO:0000313" key="4">
    <source>
        <dbReference type="Proteomes" id="UP000823388"/>
    </source>
</evidence>
<dbReference type="GO" id="GO:0000166">
    <property type="term" value="F:nucleotide binding"/>
    <property type="evidence" value="ECO:0007669"/>
    <property type="project" value="InterPro"/>
</dbReference>
<feature type="compositionally biased region" description="Polar residues" evidence="2">
    <location>
        <begin position="175"/>
        <end position="185"/>
    </location>
</feature>
<organism evidence="3 4">
    <name type="scientific">Panicum virgatum</name>
    <name type="common">Blackwell switchgrass</name>
    <dbReference type="NCBI Taxonomy" id="38727"/>
    <lineage>
        <taxon>Eukaryota</taxon>
        <taxon>Viridiplantae</taxon>
        <taxon>Streptophyta</taxon>
        <taxon>Embryophyta</taxon>
        <taxon>Tracheophyta</taxon>
        <taxon>Spermatophyta</taxon>
        <taxon>Magnoliopsida</taxon>
        <taxon>Liliopsida</taxon>
        <taxon>Poales</taxon>
        <taxon>Poaceae</taxon>
        <taxon>PACMAD clade</taxon>
        <taxon>Panicoideae</taxon>
        <taxon>Panicodae</taxon>
        <taxon>Paniceae</taxon>
        <taxon>Panicinae</taxon>
        <taxon>Panicum</taxon>
        <taxon>Panicum sect. Hiantes</taxon>
    </lineage>
</organism>
<evidence type="ECO:0000256" key="2">
    <source>
        <dbReference type="SAM" id="MobiDB-lite"/>
    </source>
</evidence>
<dbReference type="GO" id="GO:0005388">
    <property type="term" value="F:P-type calcium transporter activity"/>
    <property type="evidence" value="ECO:0007669"/>
    <property type="project" value="TreeGrafter"/>
</dbReference>
<feature type="region of interest" description="Disordered" evidence="2">
    <location>
        <begin position="161"/>
        <end position="194"/>
    </location>
</feature>